<evidence type="ECO:0000256" key="6">
    <source>
        <dbReference type="ARBA" id="ARBA00022692"/>
    </source>
</evidence>
<feature type="domain" description="SLBB" evidence="16">
    <location>
        <begin position="128"/>
        <end position="206"/>
    </location>
</feature>
<keyword evidence="4" id="KW-1134">Transmembrane beta strand</keyword>
<gene>
    <name evidence="17" type="ORF">HNP55_002661</name>
</gene>
<dbReference type="GO" id="GO:0046930">
    <property type="term" value="C:pore complex"/>
    <property type="evidence" value="ECO:0007669"/>
    <property type="project" value="UniProtKB-KW"/>
</dbReference>
<comment type="similarity">
    <text evidence="2">Belongs to the BexD/CtrA/VexA family.</text>
</comment>
<dbReference type="AlphaFoldDB" id="A0A840LBA8"/>
<keyword evidence="9" id="KW-0406">Ion transport</keyword>
<dbReference type="PROSITE" id="PS51257">
    <property type="entry name" value="PROKAR_LIPOPROTEIN"/>
    <property type="match status" value="1"/>
</dbReference>
<evidence type="ECO:0000256" key="9">
    <source>
        <dbReference type="ARBA" id="ARBA00023065"/>
    </source>
</evidence>
<dbReference type="InterPro" id="IPR003715">
    <property type="entry name" value="Poly_export_N"/>
</dbReference>
<evidence type="ECO:0000256" key="3">
    <source>
        <dbReference type="ARBA" id="ARBA00022448"/>
    </source>
</evidence>
<evidence type="ECO:0000313" key="18">
    <source>
        <dbReference type="Proteomes" id="UP000562027"/>
    </source>
</evidence>
<evidence type="ECO:0000313" key="17">
    <source>
        <dbReference type="EMBL" id="MBB4844125.1"/>
    </source>
</evidence>
<dbReference type="GO" id="GO:0015288">
    <property type="term" value="F:porin activity"/>
    <property type="evidence" value="ECO:0007669"/>
    <property type="project" value="UniProtKB-KW"/>
</dbReference>
<dbReference type="GO" id="GO:0015159">
    <property type="term" value="F:polysaccharide transmembrane transporter activity"/>
    <property type="evidence" value="ECO:0007669"/>
    <property type="project" value="InterPro"/>
</dbReference>
<dbReference type="Gene3D" id="3.30.1950.10">
    <property type="entry name" value="wza like domain"/>
    <property type="match status" value="1"/>
</dbReference>
<evidence type="ECO:0000259" key="16">
    <source>
        <dbReference type="Pfam" id="PF22461"/>
    </source>
</evidence>
<comment type="subcellular location">
    <subcellularLocation>
        <location evidence="1">Cell outer membrane</location>
        <topology evidence="1">Multi-pass membrane protein</topology>
    </subcellularLocation>
</comment>
<evidence type="ECO:0000256" key="14">
    <source>
        <dbReference type="ARBA" id="ARBA00023288"/>
    </source>
</evidence>
<evidence type="ECO:0000256" key="5">
    <source>
        <dbReference type="ARBA" id="ARBA00022597"/>
    </source>
</evidence>
<keyword evidence="13" id="KW-0998">Cell outer membrane</keyword>
<keyword evidence="3" id="KW-0813">Transport</keyword>
<dbReference type="InterPro" id="IPR017477">
    <property type="entry name" value="PEP-CTERM_polysacc_export"/>
</dbReference>
<dbReference type="Proteomes" id="UP000562027">
    <property type="component" value="Unassembled WGS sequence"/>
</dbReference>
<sequence length="211" mass="22761">METKTNFQLRGVFACVFAVLVLGLAACSTSSGRLQPAPAIASNDAYSYIVGPGDTLNVIAWRNPELSMAVPVRPDGKISTPLIDELVAQGKNSVEIARDIEKQLSKYVRDPVVTVIVTSFVGLYSEQIRVVGEASKPQALPYKQKMTVLDVMIAVGGLTDFAAGNDATIVRSSDGNKQYSVRLKDLIKRGDVSANVEMRPGDILIIPQSFF</sequence>
<dbReference type="InterPro" id="IPR054765">
    <property type="entry name" value="SLBB_dom"/>
</dbReference>
<feature type="domain" description="Polysaccharide export protein N-terminal" evidence="15">
    <location>
        <begin position="44"/>
        <end position="118"/>
    </location>
</feature>
<evidence type="ECO:0000256" key="8">
    <source>
        <dbReference type="ARBA" id="ARBA00023047"/>
    </source>
</evidence>
<accession>A0A840LBA8</accession>
<dbReference type="GO" id="GO:0006811">
    <property type="term" value="P:monoatomic ion transport"/>
    <property type="evidence" value="ECO:0007669"/>
    <property type="project" value="UniProtKB-KW"/>
</dbReference>
<dbReference type="NCBIfam" id="TIGR03027">
    <property type="entry name" value="pepcterm_export"/>
    <property type="match status" value="1"/>
</dbReference>
<keyword evidence="12" id="KW-0564">Palmitate</keyword>
<evidence type="ECO:0000256" key="4">
    <source>
        <dbReference type="ARBA" id="ARBA00022452"/>
    </source>
</evidence>
<dbReference type="InterPro" id="IPR049712">
    <property type="entry name" value="Poly_export"/>
</dbReference>
<dbReference type="GO" id="GO:0009279">
    <property type="term" value="C:cell outer membrane"/>
    <property type="evidence" value="ECO:0007669"/>
    <property type="project" value="UniProtKB-SubCell"/>
</dbReference>
<reference evidence="17 18" key="1">
    <citation type="submission" date="2020-08" db="EMBL/GenBank/DDBJ databases">
        <title>Functional genomics of gut bacteria from endangered species of beetles.</title>
        <authorList>
            <person name="Carlos-Shanley C."/>
        </authorList>
    </citation>
    <scope>NUCLEOTIDE SEQUENCE [LARGE SCALE GENOMIC DNA]</scope>
    <source>
        <strain evidence="17 18">S00239</strain>
    </source>
</reference>
<evidence type="ECO:0000256" key="7">
    <source>
        <dbReference type="ARBA" id="ARBA00022729"/>
    </source>
</evidence>
<dbReference type="Pfam" id="PF02563">
    <property type="entry name" value="Poly_export"/>
    <property type="match status" value="1"/>
</dbReference>
<keyword evidence="10" id="KW-0626">Porin</keyword>
<keyword evidence="6" id="KW-0812">Transmembrane</keyword>
<evidence type="ECO:0000256" key="10">
    <source>
        <dbReference type="ARBA" id="ARBA00023114"/>
    </source>
</evidence>
<evidence type="ECO:0000256" key="13">
    <source>
        <dbReference type="ARBA" id="ARBA00023237"/>
    </source>
</evidence>
<keyword evidence="18" id="KW-1185">Reference proteome</keyword>
<keyword evidence="5" id="KW-0762">Sugar transport</keyword>
<organism evidence="17 18">
    <name type="scientific">Roseateles oligotrophus</name>
    <dbReference type="NCBI Taxonomy" id="1769250"/>
    <lineage>
        <taxon>Bacteria</taxon>
        <taxon>Pseudomonadati</taxon>
        <taxon>Pseudomonadota</taxon>
        <taxon>Betaproteobacteria</taxon>
        <taxon>Burkholderiales</taxon>
        <taxon>Sphaerotilaceae</taxon>
        <taxon>Roseateles</taxon>
    </lineage>
</organism>
<evidence type="ECO:0000256" key="2">
    <source>
        <dbReference type="ARBA" id="ARBA00009450"/>
    </source>
</evidence>
<keyword evidence="7" id="KW-0732">Signal</keyword>
<dbReference type="EMBL" id="JACHLP010000005">
    <property type="protein sequence ID" value="MBB4844125.1"/>
    <property type="molecule type" value="Genomic_DNA"/>
</dbReference>
<comment type="caution">
    <text evidence="17">The sequence shown here is derived from an EMBL/GenBank/DDBJ whole genome shotgun (WGS) entry which is preliminary data.</text>
</comment>
<proteinExistence type="inferred from homology"/>
<name>A0A840LBA8_9BURK</name>
<dbReference type="Gene3D" id="3.10.560.10">
    <property type="entry name" value="Outer membrane lipoprotein wza domain like"/>
    <property type="match status" value="1"/>
</dbReference>
<keyword evidence="8" id="KW-0625">Polysaccharide transport</keyword>
<dbReference type="PANTHER" id="PTHR33619:SF3">
    <property type="entry name" value="POLYSACCHARIDE EXPORT PROTEIN GFCE-RELATED"/>
    <property type="match status" value="1"/>
</dbReference>
<evidence type="ECO:0000256" key="11">
    <source>
        <dbReference type="ARBA" id="ARBA00023136"/>
    </source>
</evidence>
<dbReference type="PANTHER" id="PTHR33619">
    <property type="entry name" value="POLYSACCHARIDE EXPORT PROTEIN GFCE-RELATED"/>
    <property type="match status" value="1"/>
</dbReference>
<dbReference type="Pfam" id="PF22461">
    <property type="entry name" value="SLBB_2"/>
    <property type="match status" value="1"/>
</dbReference>
<protein>
    <submittedName>
        <fullName evidence="17">Polysaccharide export outer membrane protein</fullName>
    </submittedName>
</protein>
<evidence type="ECO:0000259" key="15">
    <source>
        <dbReference type="Pfam" id="PF02563"/>
    </source>
</evidence>
<evidence type="ECO:0000256" key="1">
    <source>
        <dbReference type="ARBA" id="ARBA00004571"/>
    </source>
</evidence>
<keyword evidence="14" id="KW-0449">Lipoprotein</keyword>
<evidence type="ECO:0000256" key="12">
    <source>
        <dbReference type="ARBA" id="ARBA00023139"/>
    </source>
</evidence>
<keyword evidence="11" id="KW-0472">Membrane</keyword>